<evidence type="ECO:0000256" key="3">
    <source>
        <dbReference type="ARBA" id="ARBA00005028"/>
    </source>
</evidence>
<evidence type="ECO:0000256" key="12">
    <source>
        <dbReference type="PIRSR" id="PIRSR005096-1"/>
    </source>
</evidence>
<keyword evidence="9 11" id="KW-0413">Isomerase</keyword>
<evidence type="ECO:0000256" key="5">
    <source>
        <dbReference type="ARBA" id="ARBA00011245"/>
    </source>
</evidence>
<dbReference type="AlphaFoldDB" id="A0A413V4C3"/>
<gene>
    <name evidence="14" type="ORF">DW888_20655</name>
</gene>
<feature type="binding site" evidence="13">
    <location>
        <begin position="80"/>
        <end position="81"/>
    </location>
    <ligand>
        <name>beta-D-galactose</name>
        <dbReference type="ChEBI" id="CHEBI:27667"/>
    </ligand>
</feature>
<name>A0A413V4C3_9BACE</name>
<keyword evidence="8" id="KW-0106">Calcium</keyword>
<dbReference type="GO" id="GO:0005737">
    <property type="term" value="C:cytoplasm"/>
    <property type="evidence" value="ECO:0007669"/>
    <property type="project" value="TreeGrafter"/>
</dbReference>
<evidence type="ECO:0000256" key="11">
    <source>
        <dbReference type="PIRNR" id="PIRNR005096"/>
    </source>
</evidence>
<evidence type="ECO:0000256" key="4">
    <source>
        <dbReference type="ARBA" id="ARBA00006206"/>
    </source>
</evidence>
<evidence type="ECO:0000256" key="10">
    <source>
        <dbReference type="ARBA" id="ARBA00023277"/>
    </source>
</evidence>
<dbReference type="NCBIfam" id="NF008277">
    <property type="entry name" value="PRK11055.1"/>
    <property type="match status" value="1"/>
</dbReference>
<dbReference type="GO" id="GO:0030246">
    <property type="term" value="F:carbohydrate binding"/>
    <property type="evidence" value="ECO:0007669"/>
    <property type="project" value="InterPro"/>
</dbReference>
<dbReference type="Pfam" id="PF01263">
    <property type="entry name" value="Aldose_epim"/>
    <property type="match status" value="1"/>
</dbReference>
<evidence type="ECO:0000256" key="2">
    <source>
        <dbReference type="ARBA" id="ARBA00001913"/>
    </source>
</evidence>
<keyword evidence="10 11" id="KW-0119">Carbohydrate metabolism</keyword>
<dbReference type="InterPro" id="IPR008183">
    <property type="entry name" value="Aldose_1/G6P_1-epimerase"/>
</dbReference>
<sequence length="343" mass="38568">MKVTHEIAAYTATGEPVFLFKVVNGAGAYVEFTNWGARWITAAVPDTNGHLTNVIVGYDTLEEYLSDTYYMGATIGRFANRIANASFVIDDITYQLETNDGCNTNHGGTTGFDQKLWQWEELPNGVRFILTSPDGEGGYPGNLDVVVDYCWDEYNELTVSYFGKADKTTYLNMTNHAYFNLSGIREKVTSHLLTIPAGRMLDTTPAFIPTGKIIPVTNTPFDFTRCKKIGQELYSGNRQLRNNRGYNHCYVLKEHPSCDMLQAACLCEPVSKRRLTVTTDLPGVLLYTAGYYKLPDTAVCLETQFFPDTPSHSHFPSCLLTPGRAYNQRTIYKFDIDDREVYS</sequence>
<dbReference type="InterPro" id="IPR015443">
    <property type="entry name" value="Aldose_1-epimerase"/>
</dbReference>
<dbReference type="PANTHER" id="PTHR10091">
    <property type="entry name" value="ALDOSE-1-EPIMERASE"/>
    <property type="match status" value="1"/>
</dbReference>
<dbReference type="SUPFAM" id="SSF74650">
    <property type="entry name" value="Galactose mutarotase-like"/>
    <property type="match status" value="1"/>
</dbReference>
<accession>A0A413V4C3</accession>
<dbReference type="RefSeq" id="WP_122202379.1">
    <property type="nucleotide sequence ID" value="NZ_CABJFV010000040.1"/>
</dbReference>
<dbReference type="PROSITE" id="PS00545">
    <property type="entry name" value="ALDOSE_1_EPIMERASE"/>
    <property type="match status" value="1"/>
</dbReference>
<dbReference type="InterPro" id="IPR018052">
    <property type="entry name" value="Ald1_epimerase_CS"/>
</dbReference>
<dbReference type="InterPro" id="IPR047215">
    <property type="entry name" value="Galactose_mutarotase-like"/>
</dbReference>
<feature type="binding site" evidence="13">
    <location>
        <begin position="176"/>
        <end position="178"/>
    </location>
    <ligand>
        <name>beta-D-galactose</name>
        <dbReference type="ChEBI" id="CHEBI:27667"/>
    </ligand>
</feature>
<evidence type="ECO:0000256" key="9">
    <source>
        <dbReference type="ARBA" id="ARBA00023235"/>
    </source>
</evidence>
<evidence type="ECO:0000256" key="7">
    <source>
        <dbReference type="ARBA" id="ARBA00014165"/>
    </source>
</evidence>
<protein>
    <recommendedName>
        <fullName evidence="7 11">Aldose 1-epimerase</fullName>
        <ecNumber evidence="6 11">5.1.3.3</ecNumber>
    </recommendedName>
</protein>
<feature type="active site" description="Proton acceptor" evidence="12">
    <location>
        <position position="302"/>
    </location>
</feature>
<dbReference type="Gene3D" id="2.70.98.10">
    <property type="match status" value="1"/>
</dbReference>
<comment type="similarity">
    <text evidence="4 11">Belongs to the aldose epimerase family.</text>
</comment>
<dbReference type="GO" id="GO:0033499">
    <property type="term" value="P:galactose catabolic process via UDP-galactose, Leloir pathway"/>
    <property type="evidence" value="ECO:0007669"/>
    <property type="project" value="TreeGrafter"/>
</dbReference>
<dbReference type="CDD" id="cd09019">
    <property type="entry name" value="galactose_mutarotase_like"/>
    <property type="match status" value="1"/>
</dbReference>
<dbReference type="PANTHER" id="PTHR10091:SF0">
    <property type="entry name" value="GALACTOSE MUTAROTASE"/>
    <property type="match status" value="1"/>
</dbReference>
<dbReference type="EC" id="5.1.3.3" evidence="6 11"/>
<dbReference type="GO" id="GO:0004034">
    <property type="term" value="F:aldose 1-epimerase activity"/>
    <property type="evidence" value="ECO:0007669"/>
    <property type="project" value="UniProtKB-EC"/>
</dbReference>
<dbReference type="GO" id="GO:0006006">
    <property type="term" value="P:glucose metabolic process"/>
    <property type="evidence" value="ECO:0007669"/>
    <property type="project" value="TreeGrafter"/>
</dbReference>
<dbReference type="InterPro" id="IPR014718">
    <property type="entry name" value="GH-type_carb-bd"/>
</dbReference>
<dbReference type="PIRSF" id="PIRSF005096">
    <property type="entry name" value="GALM"/>
    <property type="match status" value="1"/>
</dbReference>
<evidence type="ECO:0000313" key="14">
    <source>
        <dbReference type="EMBL" id="RHB28426.1"/>
    </source>
</evidence>
<comment type="catalytic activity">
    <reaction evidence="1 11">
        <text>alpha-D-glucose = beta-D-glucose</text>
        <dbReference type="Rhea" id="RHEA:10264"/>
        <dbReference type="ChEBI" id="CHEBI:15903"/>
        <dbReference type="ChEBI" id="CHEBI:17925"/>
        <dbReference type="EC" id="5.1.3.3"/>
    </reaction>
</comment>
<proteinExistence type="inferred from homology"/>
<organism evidence="14 15">
    <name type="scientific">Bacteroides nordii</name>
    <dbReference type="NCBI Taxonomy" id="291645"/>
    <lineage>
        <taxon>Bacteria</taxon>
        <taxon>Pseudomonadati</taxon>
        <taxon>Bacteroidota</taxon>
        <taxon>Bacteroidia</taxon>
        <taxon>Bacteroidales</taxon>
        <taxon>Bacteroidaceae</taxon>
        <taxon>Bacteroides</taxon>
    </lineage>
</organism>
<evidence type="ECO:0000256" key="1">
    <source>
        <dbReference type="ARBA" id="ARBA00001614"/>
    </source>
</evidence>
<dbReference type="EMBL" id="QSGO01000040">
    <property type="protein sequence ID" value="RHB28426.1"/>
    <property type="molecule type" value="Genomic_DNA"/>
</dbReference>
<evidence type="ECO:0000256" key="6">
    <source>
        <dbReference type="ARBA" id="ARBA00013185"/>
    </source>
</evidence>
<comment type="pathway">
    <text evidence="3 11">Carbohydrate metabolism; hexose metabolism.</text>
</comment>
<evidence type="ECO:0000313" key="15">
    <source>
        <dbReference type="Proteomes" id="UP000284379"/>
    </source>
</evidence>
<comment type="subunit">
    <text evidence="5">Monomer.</text>
</comment>
<dbReference type="Proteomes" id="UP000284379">
    <property type="component" value="Unassembled WGS sequence"/>
</dbReference>
<evidence type="ECO:0000256" key="13">
    <source>
        <dbReference type="PIRSR" id="PIRSR005096-3"/>
    </source>
</evidence>
<comment type="caution">
    <text evidence="14">The sequence shown here is derived from an EMBL/GenBank/DDBJ whole genome shotgun (WGS) entry which is preliminary data.</text>
</comment>
<evidence type="ECO:0000256" key="8">
    <source>
        <dbReference type="ARBA" id="ARBA00022837"/>
    </source>
</evidence>
<dbReference type="InterPro" id="IPR011013">
    <property type="entry name" value="Gal_mutarotase_sf_dom"/>
</dbReference>
<feature type="active site" description="Proton donor" evidence="12">
    <location>
        <position position="176"/>
    </location>
</feature>
<comment type="cofactor">
    <cofactor evidence="2">
        <name>Ca(2+)</name>
        <dbReference type="ChEBI" id="CHEBI:29108"/>
    </cofactor>
</comment>
<dbReference type="UniPathway" id="UPA00242"/>
<reference evidence="14 15" key="1">
    <citation type="submission" date="2018-08" db="EMBL/GenBank/DDBJ databases">
        <title>A genome reference for cultivated species of the human gut microbiota.</title>
        <authorList>
            <person name="Zou Y."/>
            <person name="Xue W."/>
            <person name="Luo G."/>
        </authorList>
    </citation>
    <scope>NUCLEOTIDE SEQUENCE [LARGE SCALE GENOMIC DNA]</scope>
    <source>
        <strain evidence="14 15">AM40-30BH</strain>
    </source>
</reference>